<dbReference type="RefSeq" id="WP_074921216.1">
    <property type="nucleotide sequence ID" value="NZ_CP141274.1"/>
</dbReference>
<dbReference type="PIRSF" id="PIRSF017082">
    <property type="entry name" value="YflP"/>
    <property type="match status" value="1"/>
</dbReference>
<proteinExistence type="inferred from homology"/>
<feature type="chain" id="PRO_5010321728" evidence="2">
    <location>
        <begin position="43"/>
        <end position="341"/>
    </location>
</feature>
<dbReference type="InterPro" id="IPR005064">
    <property type="entry name" value="BUG"/>
</dbReference>
<dbReference type="EMBL" id="FNPE01000003">
    <property type="protein sequence ID" value="SDY24656.1"/>
    <property type="molecule type" value="Genomic_DNA"/>
</dbReference>
<dbReference type="Pfam" id="PF03401">
    <property type="entry name" value="TctC"/>
    <property type="match status" value="1"/>
</dbReference>
<comment type="similarity">
    <text evidence="1">Belongs to the UPF0065 (bug) family.</text>
</comment>
<dbReference type="AlphaFoldDB" id="A0A1H3IA97"/>
<dbReference type="InterPro" id="IPR042100">
    <property type="entry name" value="Bug_dom1"/>
</dbReference>
<dbReference type="Proteomes" id="UP000183417">
    <property type="component" value="Unassembled WGS sequence"/>
</dbReference>
<accession>A0A1H3IA97</accession>
<dbReference type="PROSITE" id="PS51318">
    <property type="entry name" value="TAT"/>
    <property type="match status" value="1"/>
</dbReference>
<feature type="signal peptide" evidence="2">
    <location>
        <begin position="1"/>
        <end position="42"/>
    </location>
</feature>
<dbReference type="GeneID" id="94689481"/>
<dbReference type="PANTHER" id="PTHR42928">
    <property type="entry name" value="TRICARBOXYLATE-BINDING PROTEIN"/>
    <property type="match status" value="1"/>
</dbReference>
<evidence type="ECO:0000313" key="4">
    <source>
        <dbReference type="Proteomes" id="UP000183417"/>
    </source>
</evidence>
<dbReference type="PANTHER" id="PTHR42928:SF5">
    <property type="entry name" value="BLR1237 PROTEIN"/>
    <property type="match status" value="1"/>
</dbReference>
<name>A0A1H3IA97_9BURK</name>
<dbReference type="Gene3D" id="3.40.190.10">
    <property type="entry name" value="Periplasmic binding protein-like II"/>
    <property type="match status" value="1"/>
</dbReference>
<reference evidence="3 4" key="1">
    <citation type="submission" date="2016-10" db="EMBL/GenBank/DDBJ databases">
        <authorList>
            <person name="de Groot N.N."/>
        </authorList>
    </citation>
    <scope>NUCLEOTIDE SEQUENCE [LARGE SCALE GENOMIC DNA]</scope>
    <source>
        <strain evidence="3 4">LMG 24775</strain>
    </source>
</reference>
<gene>
    <name evidence="3" type="ORF">SAMN05421547_103244</name>
</gene>
<keyword evidence="2" id="KW-0732">Signal</keyword>
<dbReference type="InterPro" id="IPR006311">
    <property type="entry name" value="TAT_signal"/>
</dbReference>
<dbReference type="CDD" id="cd13578">
    <property type="entry name" value="PBP2_Bug27"/>
    <property type="match status" value="1"/>
</dbReference>
<sequence>MPPSSLPSSCPSSFSSQRRRLLSAGGALAASSLFPAARVAHAADAWPSRPVRFIVPFPPGGPVDTTARAFTQKLGEIWQQPNLVDNRAGAGGMVGAALAAKEPADGYTLFVGSIHHAVNPALQPKMTYDIERDFAPVSFAAMFPVFLVAHPSVPASNVRELIALAKSGNGLSFGSSGNGGGTHLAGELFNMHAGIKLQHIPYKGSAPAMNDLLGGQVQLMFADAPSALQHIKSGRIKVLGVASRQRSAMLPEVPTIAESGLPEYEAYSWAALFAPARTPPAVLARINADFNTALRDAAVRQRLLTAGAEADPGTQQQMRERLSSELRKWAQVVKVAGIQAD</sequence>
<evidence type="ECO:0000256" key="2">
    <source>
        <dbReference type="SAM" id="SignalP"/>
    </source>
</evidence>
<evidence type="ECO:0000256" key="1">
    <source>
        <dbReference type="ARBA" id="ARBA00006987"/>
    </source>
</evidence>
<organism evidence="3 4">
    <name type="scientific">Delftia lacustris</name>
    <dbReference type="NCBI Taxonomy" id="558537"/>
    <lineage>
        <taxon>Bacteria</taxon>
        <taxon>Pseudomonadati</taxon>
        <taxon>Pseudomonadota</taxon>
        <taxon>Betaproteobacteria</taxon>
        <taxon>Burkholderiales</taxon>
        <taxon>Comamonadaceae</taxon>
        <taxon>Delftia</taxon>
    </lineage>
</organism>
<dbReference type="Gene3D" id="3.40.190.150">
    <property type="entry name" value="Bordetella uptake gene, domain 1"/>
    <property type="match status" value="1"/>
</dbReference>
<evidence type="ECO:0000313" key="3">
    <source>
        <dbReference type="EMBL" id="SDY24656.1"/>
    </source>
</evidence>
<protein>
    <submittedName>
        <fullName evidence="3">Tripartite-type tricarboxylate transporter, receptor component TctC</fullName>
    </submittedName>
</protein>
<keyword evidence="3" id="KW-0675">Receptor</keyword>
<dbReference type="SUPFAM" id="SSF53850">
    <property type="entry name" value="Periplasmic binding protein-like II"/>
    <property type="match status" value="1"/>
</dbReference>